<evidence type="ECO:0000313" key="9">
    <source>
        <dbReference type="Proteomes" id="UP000622547"/>
    </source>
</evidence>
<dbReference type="InterPro" id="IPR015889">
    <property type="entry name" value="Intradiol_dOase_core"/>
</dbReference>
<comment type="cofactor">
    <cofactor evidence="1">
        <name>Fe(3+)</name>
        <dbReference type="ChEBI" id="CHEBI:29034"/>
    </cofactor>
</comment>
<name>A0A8J3XCX9_9ACTN</name>
<comment type="similarity">
    <text evidence="2">Belongs to the intradiol ring-cleavage dioxygenase family.</text>
</comment>
<dbReference type="InterPro" id="IPR050770">
    <property type="entry name" value="Intradiol_RC_Dioxygenase"/>
</dbReference>
<proteinExistence type="inferred from homology"/>
<evidence type="ECO:0000256" key="4">
    <source>
        <dbReference type="ARBA" id="ARBA00022964"/>
    </source>
</evidence>
<gene>
    <name evidence="8" type="ORF">Pph01_16550</name>
</gene>
<evidence type="ECO:0000256" key="1">
    <source>
        <dbReference type="ARBA" id="ARBA00001965"/>
    </source>
</evidence>
<protein>
    <submittedName>
        <fullName evidence="8">Hydroxyquinol 1,2-dioxygenase</fullName>
    </submittedName>
</protein>
<reference evidence="8 9" key="1">
    <citation type="submission" date="2021-01" db="EMBL/GenBank/DDBJ databases">
        <title>Whole genome shotgun sequence of Planotetraspora phitsanulokensis NBRC 104273.</title>
        <authorList>
            <person name="Komaki H."/>
            <person name="Tamura T."/>
        </authorList>
    </citation>
    <scope>NUCLEOTIDE SEQUENCE [LARGE SCALE GENOMIC DNA]</scope>
    <source>
        <strain evidence="8 9">NBRC 104273</strain>
    </source>
</reference>
<keyword evidence="6" id="KW-0408">Iron</keyword>
<dbReference type="PANTHER" id="PTHR33711">
    <property type="entry name" value="DIOXYGENASE, PUTATIVE (AFU_ORTHOLOGUE AFUA_2G02910)-RELATED"/>
    <property type="match status" value="1"/>
</dbReference>
<dbReference type="PROSITE" id="PS00083">
    <property type="entry name" value="INTRADIOL_DIOXYGENAS"/>
    <property type="match status" value="1"/>
</dbReference>
<dbReference type="Pfam" id="PF00775">
    <property type="entry name" value="Dioxygenase_C"/>
    <property type="match status" value="1"/>
</dbReference>
<dbReference type="GO" id="GO:0008199">
    <property type="term" value="F:ferric iron binding"/>
    <property type="evidence" value="ECO:0007669"/>
    <property type="project" value="InterPro"/>
</dbReference>
<keyword evidence="3" id="KW-0479">Metal-binding</keyword>
<dbReference type="Proteomes" id="UP000622547">
    <property type="component" value="Unassembled WGS sequence"/>
</dbReference>
<dbReference type="Pfam" id="PF04444">
    <property type="entry name" value="Dioxygenase_N"/>
    <property type="match status" value="1"/>
</dbReference>
<accession>A0A8J3XCX9</accession>
<evidence type="ECO:0000256" key="6">
    <source>
        <dbReference type="ARBA" id="ARBA00023004"/>
    </source>
</evidence>
<dbReference type="InterPro" id="IPR007535">
    <property type="entry name" value="Catechol_dOase_N"/>
</dbReference>
<keyword evidence="5" id="KW-0560">Oxidoreductase</keyword>
<evidence type="ECO:0000313" key="8">
    <source>
        <dbReference type="EMBL" id="GII36652.1"/>
    </source>
</evidence>
<dbReference type="Gene3D" id="2.60.130.10">
    <property type="entry name" value="Aromatic compound dioxygenase"/>
    <property type="match status" value="1"/>
</dbReference>
<dbReference type="RefSeq" id="WP_204072377.1">
    <property type="nucleotide sequence ID" value="NZ_BAABHI010000020.1"/>
</dbReference>
<keyword evidence="4" id="KW-0223">Dioxygenase</keyword>
<dbReference type="AlphaFoldDB" id="A0A8J3XCX9"/>
<evidence type="ECO:0000256" key="5">
    <source>
        <dbReference type="ARBA" id="ARBA00023002"/>
    </source>
</evidence>
<dbReference type="InterPro" id="IPR039390">
    <property type="entry name" value="1_2-HQD/HQD"/>
</dbReference>
<dbReference type="GO" id="GO:0009712">
    <property type="term" value="P:catechol-containing compound metabolic process"/>
    <property type="evidence" value="ECO:0007669"/>
    <property type="project" value="InterPro"/>
</dbReference>
<sequence length="298" mass="32308">MSTNPTAPPGAPAEFSESSATALVNARWARTPDERLRTVLESMVTHLHDFIRDVEPTHEEWQRAVDFLTATGQKSDDVRQEFILLSDVLGVSMLVDAINNRKPRGATESTVLGPFHMVDSPVRELGADISLDHKGVPCVVAGRVLGIGGEALAGALVDVWQANGEGFYDVQQPGVQPELNLRGLFTADDEGRFWFRSVVPAPYPIPTDGPVGDLLRATRRDPNRPAHIHFIGGSPGYRPVTTHLFVEGSPYLDTDAVFGVKPSLVRPVVDVDDAARAAEYGVAAPFKLIEFDLVLTPA</sequence>
<comment type="caution">
    <text evidence="8">The sequence shown here is derived from an EMBL/GenBank/DDBJ whole genome shotgun (WGS) entry which is preliminary data.</text>
</comment>
<evidence type="ECO:0000259" key="7">
    <source>
        <dbReference type="PROSITE" id="PS00083"/>
    </source>
</evidence>
<feature type="domain" description="Intradiol ring-cleavage dioxygenases" evidence="7">
    <location>
        <begin position="140"/>
        <end position="168"/>
    </location>
</feature>
<dbReference type="GO" id="GO:0018576">
    <property type="term" value="F:catechol 1,2-dioxygenase activity"/>
    <property type="evidence" value="ECO:0007669"/>
    <property type="project" value="InterPro"/>
</dbReference>
<dbReference type="EMBL" id="BOOP01000005">
    <property type="protein sequence ID" value="GII36652.1"/>
    <property type="molecule type" value="Genomic_DNA"/>
</dbReference>
<dbReference type="PANTHER" id="PTHR33711:SF7">
    <property type="entry name" value="INTRADIOL RING-CLEAVAGE DIOXYGENASES DOMAIN-CONTAINING PROTEIN-RELATED"/>
    <property type="match status" value="1"/>
</dbReference>
<organism evidence="8 9">
    <name type="scientific">Planotetraspora phitsanulokensis</name>
    <dbReference type="NCBI Taxonomy" id="575192"/>
    <lineage>
        <taxon>Bacteria</taxon>
        <taxon>Bacillati</taxon>
        <taxon>Actinomycetota</taxon>
        <taxon>Actinomycetes</taxon>
        <taxon>Streptosporangiales</taxon>
        <taxon>Streptosporangiaceae</taxon>
        <taxon>Planotetraspora</taxon>
    </lineage>
</organism>
<dbReference type="InterPro" id="IPR000627">
    <property type="entry name" value="Intradiol_dOase_C"/>
</dbReference>
<evidence type="ECO:0000256" key="2">
    <source>
        <dbReference type="ARBA" id="ARBA00007825"/>
    </source>
</evidence>
<evidence type="ECO:0000256" key="3">
    <source>
        <dbReference type="ARBA" id="ARBA00022723"/>
    </source>
</evidence>
<dbReference type="CDD" id="cd03461">
    <property type="entry name" value="1_2-HQD"/>
    <property type="match status" value="1"/>
</dbReference>
<keyword evidence="9" id="KW-1185">Reference proteome</keyword>
<dbReference type="SUPFAM" id="SSF49482">
    <property type="entry name" value="Aromatic compound dioxygenase"/>
    <property type="match status" value="1"/>
</dbReference>